<organism evidence="1 2">
    <name type="scientific">Hibiscus sabdariffa</name>
    <name type="common">roselle</name>
    <dbReference type="NCBI Taxonomy" id="183260"/>
    <lineage>
        <taxon>Eukaryota</taxon>
        <taxon>Viridiplantae</taxon>
        <taxon>Streptophyta</taxon>
        <taxon>Embryophyta</taxon>
        <taxon>Tracheophyta</taxon>
        <taxon>Spermatophyta</taxon>
        <taxon>Magnoliopsida</taxon>
        <taxon>eudicotyledons</taxon>
        <taxon>Gunneridae</taxon>
        <taxon>Pentapetalae</taxon>
        <taxon>rosids</taxon>
        <taxon>malvids</taxon>
        <taxon>Malvales</taxon>
        <taxon>Malvaceae</taxon>
        <taxon>Malvoideae</taxon>
        <taxon>Hibiscus</taxon>
    </lineage>
</organism>
<evidence type="ECO:0000313" key="1">
    <source>
        <dbReference type="EMBL" id="KAK8998747.1"/>
    </source>
</evidence>
<evidence type="ECO:0000313" key="2">
    <source>
        <dbReference type="Proteomes" id="UP001396334"/>
    </source>
</evidence>
<dbReference type="InterPro" id="IPR012337">
    <property type="entry name" value="RNaseH-like_sf"/>
</dbReference>
<dbReference type="InterPro" id="IPR052035">
    <property type="entry name" value="ZnF_BED_domain_contain"/>
</dbReference>
<gene>
    <name evidence="1" type="ORF">V6N11_084130</name>
</gene>
<dbReference type="PANTHER" id="PTHR46481">
    <property type="entry name" value="ZINC FINGER BED DOMAIN-CONTAINING PROTEIN 4"/>
    <property type="match status" value="1"/>
</dbReference>
<name>A0ABR2QE19_9ROSI</name>
<reference evidence="1 2" key="1">
    <citation type="journal article" date="2024" name="G3 (Bethesda)">
        <title>Genome assembly of Hibiscus sabdariffa L. provides insights into metabolisms of medicinal natural products.</title>
        <authorList>
            <person name="Kim T."/>
        </authorList>
    </citation>
    <scope>NUCLEOTIDE SEQUENCE [LARGE SCALE GENOMIC DNA]</scope>
    <source>
        <strain evidence="1">TK-2024</strain>
        <tissue evidence="1">Old leaves</tissue>
    </source>
</reference>
<dbReference type="PANTHER" id="PTHR46481:SF7">
    <property type="entry name" value="ZINC FINGER BED DOMAIN-CONTAINING PROTEIN RICESLEEPER 2-LIKE"/>
    <property type="match status" value="1"/>
</dbReference>
<sequence>MISAQIGESIGQALEKCIRDRGIERVFTIALSNASSNSVGIEFLRNKLNHRNACVVNEKYMHTRCVARIINLIMQEGVKYDSTSVDRVRAALRYMRASPSRMKKLYNWAKEEMIDTNAHLCLDLPTRWNSTYRMLKVAEKYELAYDSYACVDHIHFFLTSQLEMESLHLVIEQMFEELQNF</sequence>
<accession>A0ABR2QE19</accession>
<proteinExistence type="predicted"/>
<comment type="caution">
    <text evidence="1">The sequence shown here is derived from an EMBL/GenBank/DDBJ whole genome shotgun (WGS) entry which is preliminary data.</text>
</comment>
<dbReference type="Proteomes" id="UP001396334">
    <property type="component" value="Unassembled WGS sequence"/>
</dbReference>
<protein>
    <submittedName>
        <fullName evidence="1">Uncharacterized protein</fullName>
    </submittedName>
</protein>
<dbReference type="EMBL" id="JBBPBN010000041">
    <property type="protein sequence ID" value="KAK8998747.1"/>
    <property type="molecule type" value="Genomic_DNA"/>
</dbReference>
<keyword evidence="2" id="KW-1185">Reference proteome</keyword>
<dbReference type="SUPFAM" id="SSF53098">
    <property type="entry name" value="Ribonuclease H-like"/>
    <property type="match status" value="1"/>
</dbReference>